<organism evidence="2 3">
    <name type="scientific">Mycena metata</name>
    <dbReference type="NCBI Taxonomy" id="1033252"/>
    <lineage>
        <taxon>Eukaryota</taxon>
        <taxon>Fungi</taxon>
        <taxon>Dikarya</taxon>
        <taxon>Basidiomycota</taxon>
        <taxon>Agaricomycotina</taxon>
        <taxon>Agaricomycetes</taxon>
        <taxon>Agaricomycetidae</taxon>
        <taxon>Agaricales</taxon>
        <taxon>Marasmiineae</taxon>
        <taxon>Mycenaceae</taxon>
        <taxon>Mycena</taxon>
    </lineage>
</organism>
<comment type="caution">
    <text evidence="2">The sequence shown here is derived from an EMBL/GenBank/DDBJ whole genome shotgun (WGS) entry which is preliminary data.</text>
</comment>
<sequence>MPPPRSPSPEPQPSSPSSSHLSPALSASSADGLLRPGVLNLGSTLPSRDCRSNPPMERGTEEVPCKGLQLVFPLGENHHIGYPFGLHSHRSLPWDYYSEGDRFYLRSTTCSKTTSADSAICSKCNKIRNNDIFKNIVDRIAHGVNENTLLMYYPIGGLVTKIRR</sequence>
<evidence type="ECO:0000256" key="1">
    <source>
        <dbReference type="SAM" id="MobiDB-lite"/>
    </source>
</evidence>
<evidence type="ECO:0000313" key="2">
    <source>
        <dbReference type="EMBL" id="KAJ7714056.1"/>
    </source>
</evidence>
<proteinExistence type="predicted"/>
<evidence type="ECO:0000313" key="3">
    <source>
        <dbReference type="Proteomes" id="UP001215598"/>
    </source>
</evidence>
<protein>
    <submittedName>
        <fullName evidence="2">Uncharacterized protein</fullName>
    </submittedName>
</protein>
<gene>
    <name evidence="2" type="ORF">B0H16DRAFT_1809028</name>
</gene>
<name>A0AAD7H8D3_9AGAR</name>
<dbReference type="AlphaFoldDB" id="A0AAD7H8D3"/>
<feature type="compositionally biased region" description="Low complexity" evidence="1">
    <location>
        <begin position="15"/>
        <end position="30"/>
    </location>
</feature>
<keyword evidence="3" id="KW-1185">Reference proteome</keyword>
<dbReference type="EMBL" id="JARKIB010000331">
    <property type="protein sequence ID" value="KAJ7714056.1"/>
    <property type="molecule type" value="Genomic_DNA"/>
</dbReference>
<feature type="compositionally biased region" description="Pro residues" evidence="1">
    <location>
        <begin position="1"/>
        <end position="14"/>
    </location>
</feature>
<accession>A0AAD7H8D3</accession>
<feature type="region of interest" description="Disordered" evidence="1">
    <location>
        <begin position="1"/>
        <end position="62"/>
    </location>
</feature>
<dbReference type="Proteomes" id="UP001215598">
    <property type="component" value="Unassembled WGS sequence"/>
</dbReference>
<reference evidence="2" key="1">
    <citation type="submission" date="2023-03" db="EMBL/GenBank/DDBJ databases">
        <title>Massive genome expansion in bonnet fungi (Mycena s.s.) driven by repeated elements and novel gene families across ecological guilds.</title>
        <authorList>
            <consortium name="Lawrence Berkeley National Laboratory"/>
            <person name="Harder C.B."/>
            <person name="Miyauchi S."/>
            <person name="Viragh M."/>
            <person name="Kuo A."/>
            <person name="Thoen E."/>
            <person name="Andreopoulos B."/>
            <person name="Lu D."/>
            <person name="Skrede I."/>
            <person name="Drula E."/>
            <person name="Henrissat B."/>
            <person name="Morin E."/>
            <person name="Kohler A."/>
            <person name="Barry K."/>
            <person name="LaButti K."/>
            <person name="Morin E."/>
            <person name="Salamov A."/>
            <person name="Lipzen A."/>
            <person name="Mereny Z."/>
            <person name="Hegedus B."/>
            <person name="Baldrian P."/>
            <person name="Stursova M."/>
            <person name="Weitz H."/>
            <person name="Taylor A."/>
            <person name="Grigoriev I.V."/>
            <person name="Nagy L.G."/>
            <person name="Martin F."/>
            <person name="Kauserud H."/>
        </authorList>
    </citation>
    <scope>NUCLEOTIDE SEQUENCE</scope>
    <source>
        <strain evidence="2">CBHHK182m</strain>
    </source>
</reference>